<dbReference type="InterPro" id="IPR019775">
    <property type="entry name" value="WD40_repeat_CS"/>
</dbReference>
<accession>I3JV06</accession>
<evidence type="ECO:0000256" key="4">
    <source>
        <dbReference type="SAM" id="MobiDB-lite"/>
    </source>
</evidence>
<dbReference type="SMART" id="SM00320">
    <property type="entry name" value="WD40"/>
    <property type="match status" value="7"/>
</dbReference>
<dbReference type="CDD" id="cd00200">
    <property type="entry name" value="WD40"/>
    <property type="match status" value="1"/>
</dbReference>
<dbReference type="Gene3D" id="2.130.10.10">
    <property type="entry name" value="YVTN repeat-like/Quinoprotein amine dehydrogenase"/>
    <property type="match status" value="3"/>
</dbReference>
<dbReference type="InterPro" id="IPR040067">
    <property type="entry name" value="WDR47"/>
</dbReference>
<organism evidence="6 7">
    <name type="scientific">Oreochromis niloticus</name>
    <name type="common">Nile tilapia</name>
    <name type="synonym">Tilapia nilotica</name>
    <dbReference type="NCBI Taxonomy" id="8128"/>
    <lineage>
        <taxon>Eukaryota</taxon>
        <taxon>Metazoa</taxon>
        <taxon>Chordata</taxon>
        <taxon>Craniata</taxon>
        <taxon>Vertebrata</taxon>
        <taxon>Euteleostomi</taxon>
        <taxon>Actinopterygii</taxon>
        <taxon>Neopterygii</taxon>
        <taxon>Teleostei</taxon>
        <taxon>Neoteleostei</taxon>
        <taxon>Acanthomorphata</taxon>
        <taxon>Ovalentaria</taxon>
        <taxon>Cichlomorphae</taxon>
        <taxon>Cichliformes</taxon>
        <taxon>Cichlidae</taxon>
        <taxon>African cichlids</taxon>
        <taxon>Pseudocrenilabrinae</taxon>
        <taxon>Oreochromini</taxon>
        <taxon>Oreochromis</taxon>
    </lineage>
</organism>
<feature type="repeat" description="WD" evidence="3">
    <location>
        <begin position="797"/>
        <end position="832"/>
    </location>
</feature>
<keyword evidence="2" id="KW-0677">Repeat</keyword>
<keyword evidence="1 3" id="KW-0853">WD repeat</keyword>
<reference evidence="7" key="1">
    <citation type="submission" date="2012-01" db="EMBL/GenBank/DDBJ databases">
        <title>The Genome Sequence of Oreochromis niloticus (Nile Tilapia).</title>
        <authorList>
            <consortium name="Broad Institute Genome Assembly Team"/>
            <consortium name="Broad Institute Sequencing Platform"/>
            <person name="Di Palma F."/>
            <person name="Johnson J."/>
            <person name="Lander E.S."/>
            <person name="Lindblad-Toh K."/>
        </authorList>
    </citation>
    <scope>NUCLEOTIDE SEQUENCE [LARGE SCALE GENOMIC DNA]</scope>
</reference>
<gene>
    <name evidence="6" type="primary">WDR47</name>
    <name evidence="6" type="synonym">wdr47a</name>
</gene>
<evidence type="ECO:0000256" key="2">
    <source>
        <dbReference type="ARBA" id="ARBA00022737"/>
    </source>
</evidence>
<feature type="region of interest" description="Disordered" evidence="4">
    <location>
        <begin position="351"/>
        <end position="372"/>
    </location>
</feature>
<sequence length="832" mass="91765">MTAEETINVKEVEIIKVILDFLNSRKLHISMLALEKESGVINGLYSDDMLFLRFRYIILKQKFLEALCVNNAMSAEDEPQHLEFTMQEAVKCLHALEEFCPSKDDYSKLCLLLTLPRLTNHAEFKDWNPSTARVQCFEEACTMVAEFIPADRKLSEAGFKASRDRLFQLLLKGVLYECCVEFCQSKATGEEITESEVLLGVDMLCGNGCDDLDLSLLSWMQNLAQTVFSCAFEQKQLNIHIDRLVKPAKTGYADLLTPLISKLSPYPSSPLRRPQSADTYMSRSLNPALDGLSYGLSGQDKRASAGEIAPGKGVSPMSHSFANFHYPGAGGQSLSRSLMMESSDCHSIFEESPETTDTPVDKMMGSAGAQNLRDSTEKYEEYYRQRLRVQQHLEQKQQQRQMYQQMLLEGGVQQEPPPSDMHHSLTEKFLNRSIQKLEELNVGMENLGEEVKSLTQQCNGNGNTPASEDNNNPPSVTPEQSRTQGGGVLSSQQGDSPGSLSRIKEGDKPKSLFVPVHSLEDTQAIRAVAFHPSGALYAVGSNSKTLRVCAYPEALDTSPTKQPVVRFKRNKHHKGSIYCVAWSHCGQLLATGSNDKYVKVLPFSAETCNATGPDLEFSMHDGTIRDLAFMEGPESGGAILISAGAGDCNIYTTDCQRGQGLHALSGHTGHILSLYTWGGWMIASGSQDKTVRFWDLRVPSCVRVVGTAFHGSGSPVASVAVDPSGRLLATGQEDSACMLYDIRGGRIVQVYRPHTSDVRSVRFSPGAHYLLTGSYDTKVVVTNLQGDLTKQLPLTVVGEHGDKVIQCRWHTQDLSFLSSSADRTVTLWTHNP</sequence>
<dbReference type="InterPro" id="IPR015943">
    <property type="entry name" value="WD40/YVTN_repeat-like_dom_sf"/>
</dbReference>
<dbReference type="PANTHER" id="PTHR19863:SF5">
    <property type="entry name" value="WD REPEAT-CONTAINING PROTEIN 47"/>
    <property type="match status" value="1"/>
</dbReference>
<dbReference type="PROSITE" id="PS50294">
    <property type="entry name" value="WD_REPEATS_REGION"/>
    <property type="match status" value="1"/>
</dbReference>
<dbReference type="PANTHER" id="PTHR19863">
    <property type="entry name" value="NEMITIN (NEURONAL ENRICHED MAP INTERACTING PROTEIN) HOMOLOG"/>
    <property type="match status" value="1"/>
</dbReference>
<proteinExistence type="predicted"/>
<feature type="repeat" description="WD" evidence="3">
    <location>
        <begin position="709"/>
        <end position="750"/>
    </location>
</feature>
<feature type="repeat" description="WD" evidence="3">
    <location>
        <begin position="664"/>
        <end position="704"/>
    </location>
</feature>
<evidence type="ECO:0000313" key="6">
    <source>
        <dbReference type="Ensembl" id="ENSONIP00000012701.2"/>
    </source>
</evidence>
<dbReference type="InterPro" id="IPR057749">
    <property type="entry name" value="WDR47_COR"/>
</dbReference>
<dbReference type="Ensembl" id="ENSONIT00000012711.2">
    <property type="protein sequence ID" value="ENSONIP00000012701.2"/>
    <property type="gene ID" value="ENSONIG00000010099.2"/>
</dbReference>
<dbReference type="Proteomes" id="UP000005207">
    <property type="component" value="Linkage group LG18"/>
</dbReference>
<dbReference type="InterPro" id="IPR036322">
    <property type="entry name" value="WD40_repeat_dom_sf"/>
</dbReference>
<evidence type="ECO:0000313" key="7">
    <source>
        <dbReference type="Proteomes" id="UP000005207"/>
    </source>
</evidence>
<feature type="domain" description="WDR47 cross-over region" evidence="5">
    <location>
        <begin position="164"/>
        <end position="232"/>
    </location>
</feature>
<dbReference type="InterPro" id="IPR001680">
    <property type="entry name" value="WD40_rpt"/>
</dbReference>
<reference evidence="6" key="3">
    <citation type="submission" date="2025-09" db="UniProtKB">
        <authorList>
            <consortium name="Ensembl"/>
        </authorList>
    </citation>
    <scope>IDENTIFICATION</scope>
</reference>
<name>I3JV06_ORENI</name>
<protein>
    <submittedName>
        <fullName evidence="6">WD repeat domain 47</fullName>
    </submittedName>
</protein>
<evidence type="ECO:0000259" key="5">
    <source>
        <dbReference type="Pfam" id="PF25602"/>
    </source>
</evidence>
<dbReference type="PROSITE" id="PS50082">
    <property type="entry name" value="WD_REPEATS_2"/>
    <property type="match status" value="5"/>
</dbReference>
<dbReference type="SUPFAM" id="SSF50978">
    <property type="entry name" value="WD40 repeat-like"/>
    <property type="match status" value="1"/>
</dbReference>
<evidence type="ECO:0000256" key="1">
    <source>
        <dbReference type="ARBA" id="ARBA00022574"/>
    </source>
</evidence>
<dbReference type="Pfam" id="PF25602">
    <property type="entry name" value="WDR47_COR"/>
    <property type="match status" value="1"/>
</dbReference>
<dbReference type="PROSITE" id="PS00678">
    <property type="entry name" value="WD_REPEATS_1"/>
    <property type="match status" value="1"/>
</dbReference>
<dbReference type="InterPro" id="IPR006594">
    <property type="entry name" value="LisH"/>
</dbReference>
<evidence type="ECO:0000256" key="3">
    <source>
        <dbReference type="PROSITE-ProRule" id="PRU00221"/>
    </source>
</evidence>
<feature type="repeat" description="WD" evidence="3">
    <location>
        <begin position="751"/>
        <end position="785"/>
    </location>
</feature>
<reference evidence="6" key="2">
    <citation type="submission" date="2025-08" db="UniProtKB">
        <authorList>
            <consortium name="Ensembl"/>
        </authorList>
    </citation>
    <scope>IDENTIFICATION</scope>
</reference>
<dbReference type="PROSITE" id="PS50896">
    <property type="entry name" value="LISH"/>
    <property type="match status" value="1"/>
</dbReference>
<feature type="repeat" description="WD" evidence="3">
    <location>
        <begin position="570"/>
        <end position="600"/>
    </location>
</feature>
<feature type="compositionally biased region" description="Polar residues" evidence="4">
    <location>
        <begin position="455"/>
        <end position="499"/>
    </location>
</feature>
<keyword evidence="7" id="KW-1185">Reference proteome</keyword>
<dbReference type="Pfam" id="PF00400">
    <property type="entry name" value="WD40"/>
    <property type="match status" value="6"/>
</dbReference>
<feature type="region of interest" description="Disordered" evidence="4">
    <location>
        <begin position="455"/>
        <end position="507"/>
    </location>
</feature>
<dbReference type="GeneTree" id="ENSGT00940000155561"/>
<dbReference type="AlphaFoldDB" id="I3JV06"/>